<reference evidence="2" key="5">
    <citation type="submission" date="2018-04" db="UniProtKB">
        <authorList>
            <consortium name="EnsemblFungi"/>
        </authorList>
    </citation>
    <scope>IDENTIFICATION</scope>
    <source>
        <strain evidence="2">R3-111a-1</strain>
    </source>
</reference>
<dbReference type="GeneID" id="20340595"/>
<reference evidence="1" key="2">
    <citation type="submission" date="2010-07" db="EMBL/GenBank/DDBJ databases">
        <authorList>
            <consortium name="The Broad Institute Genome Sequencing Platform"/>
            <consortium name="Broad Institute Genome Sequencing Center for Infectious Disease"/>
            <person name="Ma L.-J."/>
            <person name="Dead R."/>
            <person name="Young S."/>
            <person name="Zeng Q."/>
            <person name="Koehrsen M."/>
            <person name="Alvarado L."/>
            <person name="Berlin A."/>
            <person name="Chapman S.B."/>
            <person name="Chen Z."/>
            <person name="Freedman E."/>
            <person name="Gellesch M."/>
            <person name="Goldberg J."/>
            <person name="Griggs A."/>
            <person name="Gujja S."/>
            <person name="Heilman E.R."/>
            <person name="Heiman D."/>
            <person name="Hepburn T."/>
            <person name="Howarth C."/>
            <person name="Jen D."/>
            <person name="Larson L."/>
            <person name="Mehta T."/>
            <person name="Neiman D."/>
            <person name="Pearson M."/>
            <person name="Roberts A."/>
            <person name="Saif S."/>
            <person name="Shea T."/>
            <person name="Shenoy N."/>
            <person name="Sisk P."/>
            <person name="Stolte C."/>
            <person name="Sykes S."/>
            <person name="Walk T."/>
            <person name="White J."/>
            <person name="Yandava C."/>
            <person name="Haas B."/>
            <person name="Nusbaum C."/>
            <person name="Birren B."/>
        </authorList>
    </citation>
    <scope>NUCLEOTIDE SEQUENCE</scope>
    <source>
        <strain evidence="1">R3-111a-1</strain>
    </source>
</reference>
<dbReference type="RefSeq" id="XP_009216142.1">
    <property type="nucleotide sequence ID" value="XM_009217878.1"/>
</dbReference>
<dbReference type="EMBL" id="GL385395">
    <property type="protein sequence ID" value="EJT80133.1"/>
    <property type="molecule type" value="Genomic_DNA"/>
</dbReference>
<dbReference type="Proteomes" id="UP000006039">
    <property type="component" value="Unassembled WGS sequence"/>
</dbReference>
<gene>
    <name evidence="2" type="primary">20340595</name>
    <name evidence="1" type="ORF">GGTG_00137</name>
</gene>
<proteinExistence type="predicted"/>
<protein>
    <submittedName>
        <fullName evidence="1 2">Uncharacterized protein</fullName>
    </submittedName>
</protein>
<evidence type="ECO:0000313" key="2">
    <source>
        <dbReference type="EnsemblFungi" id="EJT80133"/>
    </source>
</evidence>
<dbReference type="VEuPathDB" id="FungiDB:GGTG_00137"/>
<reference evidence="1" key="3">
    <citation type="submission" date="2010-09" db="EMBL/GenBank/DDBJ databases">
        <title>Annotation of Gaeumannomyces graminis var. tritici R3-111a-1.</title>
        <authorList>
            <consortium name="The Broad Institute Genome Sequencing Platform"/>
            <person name="Ma L.-J."/>
            <person name="Dead R."/>
            <person name="Young S.K."/>
            <person name="Zeng Q."/>
            <person name="Gargeya S."/>
            <person name="Fitzgerald M."/>
            <person name="Haas B."/>
            <person name="Abouelleil A."/>
            <person name="Alvarado L."/>
            <person name="Arachchi H.M."/>
            <person name="Berlin A."/>
            <person name="Brown A."/>
            <person name="Chapman S.B."/>
            <person name="Chen Z."/>
            <person name="Dunbar C."/>
            <person name="Freedman E."/>
            <person name="Gearin G."/>
            <person name="Gellesch M."/>
            <person name="Goldberg J."/>
            <person name="Griggs A."/>
            <person name="Gujja S."/>
            <person name="Heiman D."/>
            <person name="Howarth C."/>
            <person name="Larson L."/>
            <person name="Lui A."/>
            <person name="MacDonald P.J.P."/>
            <person name="Mehta T."/>
            <person name="Montmayeur A."/>
            <person name="Murphy C."/>
            <person name="Neiman D."/>
            <person name="Pearson M."/>
            <person name="Priest M."/>
            <person name="Roberts A."/>
            <person name="Saif S."/>
            <person name="Shea T."/>
            <person name="Shenoy N."/>
            <person name="Sisk P."/>
            <person name="Stolte C."/>
            <person name="Sykes S."/>
            <person name="Yandava C."/>
            <person name="Wortman J."/>
            <person name="Nusbaum C."/>
            <person name="Birren B."/>
        </authorList>
    </citation>
    <scope>NUCLEOTIDE SEQUENCE</scope>
    <source>
        <strain evidence="1">R3-111a-1</strain>
    </source>
</reference>
<organism evidence="1">
    <name type="scientific">Gaeumannomyces tritici (strain R3-111a-1)</name>
    <name type="common">Wheat and barley take-all root rot fungus</name>
    <name type="synonym">Gaeumannomyces graminis var. tritici</name>
    <dbReference type="NCBI Taxonomy" id="644352"/>
    <lineage>
        <taxon>Eukaryota</taxon>
        <taxon>Fungi</taxon>
        <taxon>Dikarya</taxon>
        <taxon>Ascomycota</taxon>
        <taxon>Pezizomycotina</taxon>
        <taxon>Sordariomycetes</taxon>
        <taxon>Sordariomycetidae</taxon>
        <taxon>Magnaporthales</taxon>
        <taxon>Magnaporthaceae</taxon>
        <taxon>Gaeumannomyces</taxon>
    </lineage>
</organism>
<evidence type="ECO:0000313" key="1">
    <source>
        <dbReference type="EMBL" id="EJT80133.1"/>
    </source>
</evidence>
<keyword evidence="3" id="KW-1185">Reference proteome</keyword>
<name>J3NFU3_GAET3</name>
<dbReference type="AlphaFoldDB" id="J3NFU3"/>
<accession>J3NFU3</accession>
<dbReference type="EnsemblFungi" id="EJT80133">
    <property type="protein sequence ID" value="EJT80133"/>
    <property type="gene ID" value="GGTG_00137"/>
</dbReference>
<reference evidence="3" key="1">
    <citation type="submission" date="2010-07" db="EMBL/GenBank/DDBJ databases">
        <title>The genome sequence of Gaeumannomyces graminis var. tritici strain R3-111a-1.</title>
        <authorList>
            <consortium name="The Broad Institute Genome Sequencing Platform"/>
            <person name="Ma L.-J."/>
            <person name="Dead R."/>
            <person name="Young S."/>
            <person name="Zeng Q."/>
            <person name="Koehrsen M."/>
            <person name="Alvarado L."/>
            <person name="Berlin A."/>
            <person name="Chapman S.B."/>
            <person name="Chen Z."/>
            <person name="Freedman E."/>
            <person name="Gellesch M."/>
            <person name="Goldberg J."/>
            <person name="Griggs A."/>
            <person name="Gujja S."/>
            <person name="Heilman E.R."/>
            <person name="Heiman D."/>
            <person name="Hepburn T."/>
            <person name="Howarth C."/>
            <person name="Jen D."/>
            <person name="Larson L."/>
            <person name="Mehta T."/>
            <person name="Neiman D."/>
            <person name="Pearson M."/>
            <person name="Roberts A."/>
            <person name="Saif S."/>
            <person name="Shea T."/>
            <person name="Shenoy N."/>
            <person name="Sisk P."/>
            <person name="Stolte C."/>
            <person name="Sykes S."/>
            <person name="Walk T."/>
            <person name="White J."/>
            <person name="Yandava C."/>
            <person name="Haas B."/>
            <person name="Nusbaum C."/>
            <person name="Birren B."/>
        </authorList>
    </citation>
    <scope>NUCLEOTIDE SEQUENCE [LARGE SCALE GENOMIC DNA]</scope>
    <source>
        <strain evidence="3">R3-111a-1</strain>
    </source>
</reference>
<reference evidence="2" key="4">
    <citation type="journal article" date="2015" name="G3 (Bethesda)">
        <title>Genome sequences of three phytopathogenic species of the Magnaporthaceae family of fungi.</title>
        <authorList>
            <person name="Okagaki L.H."/>
            <person name="Nunes C.C."/>
            <person name="Sailsbery J."/>
            <person name="Clay B."/>
            <person name="Brown D."/>
            <person name="John T."/>
            <person name="Oh Y."/>
            <person name="Young N."/>
            <person name="Fitzgerald M."/>
            <person name="Haas B.J."/>
            <person name="Zeng Q."/>
            <person name="Young S."/>
            <person name="Adiconis X."/>
            <person name="Fan L."/>
            <person name="Levin J.Z."/>
            <person name="Mitchell T.K."/>
            <person name="Okubara P.A."/>
            <person name="Farman M.L."/>
            <person name="Kohn L.M."/>
            <person name="Birren B."/>
            <person name="Ma L.-J."/>
            <person name="Dean R.A."/>
        </authorList>
    </citation>
    <scope>NUCLEOTIDE SEQUENCE</scope>
    <source>
        <strain evidence="2">R3-111a-1</strain>
    </source>
</reference>
<dbReference type="HOGENOM" id="CLU_2558393_0_0_1"/>
<evidence type="ECO:0000313" key="3">
    <source>
        <dbReference type="Proteomes" id="UP000006039"/>
    </source>
</evidence>
<sequence>MPSSLDLSSFLVVSCAGAGARHGCVSVKCGRAVCVPRPVFLLDAKMLSSQTPWSISRQIWASRRLQPYEILEEVRAVKGTRA</sequence>